<dbReference type="EMBL" id="RAPQ01000011">
    <property type="protein sequence ID" value="RKD98534.1"/>
    <property type="molecule type" value="Genomic_DNA"/>
</dbReference>
<organism evidence="1 2">
    <name type="scientific">Marinifilum flexuosum</name>
    <dbReference type="NCBI Taxonomy" id="1117708"/>
    <lineage>
        <taxon>Bacteria</taxon>
        <taxon>Pseudomonadati</taxon>
        <taxon>Bacteroidota</taxon>
        <taxon>Bacteroidia</taxon>
        <taxon>Marinilabiliales</taxon>
        <taxon>Marinifilaceae</taxon>
    </lineage>
</organism>
<reference evidence="1 2" key="1">
    <citation type="submission" date="2018-09" db="EMBL/GenBank/DDBJ databases">
        <title>Genomic Encyclopedia of Archaeal and Bacterial Type Strains, Phase II (KMG-II): from individual species to whole genera.</title>
        <authorList>
            <person name="Goeker M."/>
        </authorList>
    </citation>
    <scope>NUCLEOTIDE SEQUENCE [LARGE SCALE GENOMIC DNA]</scope>
    <source>
        <strain evidence="1 2">DSM 21950</strain>
    </source>
</reference>
<accession>A0A419WST2</accession>
<evidence type="ECO:0000313" key="2">
    <source>
        <dbReference type="Proteomes" id="UP000284531"/>
    </source>
</evidence>
<name>A0A419WST2_9BACT</name>
<comment type="caution">
    <text evidence="1">The sequence shown here is derived from an EMBL/GenBank/DDBJ whole genome shotgun (WGS) entry which is preliminary data.</text>
</comment>
<evidence type="ECO:0000313" key="1">
    <source>
        <dbReference type="EMBL" id="RKD98534.1"/>
    </source>
</evidence>
<dbReference type="AlphaFoldDB" id="A0A419WST2"/>
<keyword evidence="2" id="KW-1185">Reference proteome</keyword>
<dbReference type="Proteomes" id="UP000284531">
    <property type="component" value="Unassembled WGS sequence"/>
</dbReference>
<protein>
    <submittedName>
        <fullName evidence="1">Uncharacterized protein</fullName>
    </submittedName>
</protein>
<sequence>MVLHARILSKVKKIINCDKLKLLRYSFKYQDSIDSLKV</sequence>
<proteinExistence type="predicted"/>
<gene>
    <name evidence="1" type="ORF">BXY64_3393</name>
</gene>